<protein>
    <submittedName>
        <fullName evidence="4">D-alanyl-D-alanine-carboxypeptidase/endopeptidase AmpH</fullName>
        <ecNumber evidence="4">3.4.-.-</ecNumber>
    </submittedName>
</protein>
<keyword evidence="2" id="KW-0732">Signal</keyword>
<dbReference type="GO" id="GO:0004180">
    <property type="term" value="F:carboxypeptidase activity"/>
    <property type="evidence" value="ECO:0007669"/>
    <property type="project" value="UniProtKB-KW"/>
</dbReference>
<evidence type="ECO:0000313" key="4">
    <source>
        <dbReference type="EMBL" id="TWT87365.1"/>
    </source>
</evidence>
<evidence type="ECO:0000256" key="2">
    <source>
        <dbReference type="SAM" id="SignalP"/>
    </source>
</evidence>
<keyword evidence="1 4" id="KW-0378">Hydrolase</keyword>
<feature type="chain" id="PRO_5022972222" evidence="2">
    <location>
        <begin position="21"/>
        <end position="470"/>
    </location>
</feature>
<dbReference type="OrthoDB" id="9803467at2"/>
<dbReference type="AlphaFoldDB" id="A0A5C5ZJS3"/>
<feature type="domain" description="Beta-lactamase-related" evidence="3">
    <location>
        <begin position="27"/>
        <end position="346"/>
    </location>
</feature>
<dbReference type="Proteomes" id="UP000315440">
    <property type="component" value="Unassembled WGS sequence"/>
</dbReference>
<dbReference type="Gene3D" id="3.40.710.10">
    <property type="entry name" value="DD-peptidase/beta-lactamase superfamily"/>
    <property type="match status" value="1"/>
</dbReference>
<evidence type="ECO:0000259" key="3">
    <source>
        <dbReference type="Pfam" id="PF00144"/>
    </source>
</evidence>
<comment type="caution">
    <text evidence="4">The sequence shown here is derived from an EMBL/GenBank/DDBJ whole genome shotgun (WGS) entry which is preliminary data.</text>
</comment>
<dbReference type="InterPro" id="IPR001466">
    <property type="entry name" value="Beta-lactam-related"/>
</dbReference>
<evidence type="ECO:0000256" key="1">
    <source>
        <dbReference type="ARBA" id="ARBA00022801"/>
    </source>
</evidence>
<accession>A0A5C5ZJS3</accession>
<organism evidence="4 5">
    <name type="scientific">Pseudobythopirellula maris</name>
    <dbReference type="NCBI Taxonomy" id="2527991"/>
    <lineage>
        <taxon>Bacteria</taxon>
        <taxon>Pseudomonadati</taxon>
        <taxon>Planctomycetota</taxon>
        <taxon>Planctomycetia</taxon>
        <taxon>Pirellulales</taxon>
        <taxon>Lacipirellulaceae</taxon>
        <taxon>Pseudobythopirellula</taxon>
    </lineage>
</organism>
<keyword evidence="4" id="KW-0645">Protease</keyword>
<dbReference type="EMBL" id="SJPQ01000003">
    <property type="protein sequence ID" value="TWT87365.1"/>
    <property type="molecule type" value="Genomic_DNA"/>
</dbReference>
<proteinExistence type="predicted"/>
<evidence type="ECO:0000313" key="5">
    <source>
        <dbReference type="Proteomes" id="UP000315440"/>
    </source>
</evidence>
<dbReference type="InterPro" id="IPR012338">
    <property type="entry name" value="Beta-lactam/transpept-like"/>
</dbReference>
<dbReference type="RefSeq" id="WP_146401437.1">
    <property type="nucleotide sequence ID" value="NZ_SJPQ01000003.1"/>
</dbReference>
<dbReference type="PANTHER" id="PTHR43283">
    <property type="entry name" value="BETA-LACTAMASE-RELATED"/>
    <property type="match status" value="1"/>
</dbReference>
<dbReference type="SUPFAM" id="SSF56601">
    <property type="entry name" value="beta-lactamase/transpeptidase-like"/>
    <property type="match status" value="1"/>
</dbReference>
<name>A0A5C5ZJS3_9BACT</name>
<keyword evidence="4" id="KW-0121">Carboxypeptidase</keyword>
<gene>
    <name evidence="4" type="primary">ampH</name>
    <name evidence="4" type="ORF">Mal64_29040</name>
</gene>
<dbReference type="InterPro" id="IPR050789">
    <property type="entry name" value="Diverse_Enzym_Activities"/>
</dbReference>
<dbReference type="EC" id="3.4.-.-" evidence="4"/>
<feature type="signal peptide" evidence="2">
    <location>
        <begin position="1"/>
        <end position="20"/>
    </location>
</feature>
<dbReference type="Pfam" id="PF00144">
    <property type="entry name" value="Beta-lactamase"/>
    <property type="match status" value="1"/>
</dbReference>
<reference evidence="4 5" key="1">
    <citation type="submission" date="2019-02" db="EMBL/GenBank/DDBJ databases">
        <title>Deep-cultivation of Planctomycetes and their phenomic and genomic characterization uncovers novel biology.</title>
        <authorList>
            <person name="Wiegand S."/>
            <person name="Jogler M."/>
            <person name="Boedeker C."/>
            <person name="Pinto D."/>
            <person name="Vollmers J."/>
            <person name="Rivas-Marin E."/>
            <person name="Kohn T."/>
            <person name="Peeters S.H."/>
            <person name="Heuer A."/>
            <person name="Rast P."/>
            <person name="Oberbeckmann S."/>
            <person name="Bunk B."/>
            <person name="Jeske O."/>
            <person name="Meyerdierks A."/>
            <person name="Storesund J.E."/>
            <person name="Kallscheuer N."/>
            <person name="Luecker S."/>
            <person name="Lage O.M."/>
            <person name="Pohl T."/>
            <person name="Merkel B.J."/>
            <person name="Hornburger P."/>
            <person name="Mueller R.-W."/>
            <person name="Bruemmer F."/>
            <person name="Labrenz M."/>
            <person name="Spormann A.M."/>
            <person name="Op Den Camp H."/>
            <person name="Overmann J."/>
            <person name="Amann R."/>
            <person name="Jetten M.S.M."/>
            <person name="Mascher T."/>
            <person name="Medema M.H."/>
            <person name="Devos D.P."/>
            <person name="Kaster A.-K."/>
            <person name="Ovreas L."/>
            <person name="Rohde M."/>
            <person name="Galperin M.Y."/>
            <person name="Jogler C."/>
        </authorList>
    </citation>
    <scope>NUCLEOTIDE SEQUENCE [LARGE SCALE GENOMIC DNA]</scope>
    <source>
        <strain evidence="4 5">Mal64</strain>
    </source>
</reference>
<keyword evidence="5" id="KW-1185">Reference proteome</keyword>
<sequence precursor="true">MLTRLILLFLAFLPVASARAIDRAEVERLAQPLIDAGLLVGCTIGVVDDDGVRFFAFGEMEKGAGVAPDEHTVYEVGSFTKALTGTLLADAQLRGLLSEGDTLSAHTPEGIKVPELGEPITLAHLATHTSGLPRLPPSMTSFKSLLFLDALDPYAGFTRERVWGDLAKTKPARPPGEDEYSNFGMGVLGLVLERATDKSYEELLVERLCAPLGMSDTRVALTDSMRERFAPPYDADLTPNGAWNLGGLTAAGGVRSTAADLVKLVEAALAGDGSETPAATAALRDAMRVRHDNGREGAAAAIGLAWFRSSDSNAWWHNGMTGGYASSVSLAPEEGCGVVVLANTAAAGVTPLGEKLLQAARGERPEPIELPEMVEVDPELLASYEGTYMITPLAWVVVRQDDRGLTAQLTAQPALRLHAASPTEFRYRVVPARITFGDPAAPAEDDVQSLKTLTLHQNGMELRAVRMPIK</sequence>
<dbReference type="PANTHER" id="PTHR43283:SF11">
    <property type="entry name" value="BETA-LACTAMASE-RELATED DOMAIN-CONTAINING PROTEIN"/>
    <property type="match status" value="1"/>
</dbReference>